<gene>
    <name evidence="4" type="ORF">J1605_019306</name>
</gene>
<accession>A0AB34HKS3</accession>
<feature type="region of interest" description="Disordered" evidence="2">
    <location>
        <begin position="335"/>
        <end position="400"/>
    </location>
</feature>
<evidence type="ECO:0000256" key="1">
    <source>
        <dbReference type="ARBA" id="ARBA00023186"/>
    </source>
</evidence>
<dbReference type="SMART" id="SM00271">
    <property type="entry name" value="DnaJ"/>
    <property type="match status" value="1"/>
</dbReference>
<dbReference type="Gene3D" id="1.10.287.110">
    <property type="entry name" value="DnaJ domain"/>
    <property type="match status" value="1"/>
</dbReference>
<dbReference type="Gene3D" id="2.60.260.20">
    <property type="entry name" value="Urease metallochaperone UreE, N-terminal domain"/>
    <property type="match status" value="1"/>
</dbReference>
<dbReference type="PANTHER" id="PTHR24078:SF288">
    <property type="entry name" value="DNAJ HOMOLOG SUBFAMILY B MEMBER 4"/>
    <property type="match status" value="1"/>
</dbReference>
<dbReference type="PROSITE" id="PS00636">
    <property type="entry name" value="DNAJ_1"/>
    <property type="match status" value="1"/>
</dbReference>
<protein>
    <recommendedName>
        <fullName evidence="3">J domain-containing protein</fullName>
    </recommendedName>
</protein>
<dbReference type="InterPro" id="IPR036869">
    <property type="entry name" value="J_dom_sf"/>
</dbReference>
<dbReference type="InterPro" id="IPR018253">
    <property type="entry name" value="DnaJ_domain_CS"/>
</dbReference>
<dbReference type="GO" id="GO:0006457">
    <property type="term" value="P:protein folding"/>
    <property type="evidence" value="ECO:0007669"/>
    <property type="project" value="InterPro"/>
</dbReference>
<dbReference type="PANTHER" id="PTHR24078">
    <property type="entry name" value="DNAJ HOMOLOG SUBFAMILY C MEMBER"/>
    <property type="match status" value="1"/>
</dbReference>
<dbReference type="FunFam" id="2.60.260.20:FF:000002">
    <property type="entry name" value="Dnaj homolog subfamily b member"/>
    <property type="match status" value="1"/>
</dbReference>
<dbReference type="GO" id="GO:0005829">
    <property type="term" value="C:cytosol"/>
    <property type="evidence" value="ECO:0007669"/>
    <property type="project" value="TreeGrafter"/>
</dbReference>
<keyword evidence="1" id="KW-0143">Chaperone</keyword>
<dbReference type="SUPFAM" id="SSF46565">
    <property type="entry name" value="Chaperone J-domain"/>
    <property type="match status" value="1"/>
</dbReference>
<dbReference type="GO" id="GO:0051082">
    <property type="term" value="F:unfolded protein binding"/>
    <property type="evidence" value="ECO:0007669"/>
    <property type="project" value="InterPro"/>
</dbReference>
<dbReference type="PRINTS" id="PR00625">
    <property type="entry name" value="JDOMAIN"/>
</dbReference>
<dbReference type="CDD" id="cd06257">
    <property type="entry name" value="DnaJ"/>
    <property type="match status" value="1"/>
</dbReference>
<feature type="compositionally biased region" description="Low complexity" evidence="2">
    <location>
        <begin position="287"/>
        <end position="296"/>
    </location>
</feature>
<sequence>MGKDYYCILGIEKGASDEDIKKAYRKQALKFHPDKNKSPQAEEKFKEVAEAYEVLSDPKKREIYDQFGEEGLKGGAGGTDGQGGTFRYTFHGDPHATFAAFFGGSNPFEIFFGRRMGGGRDSDEMEVDGDPFSAFGFSMNGYPRDRNSVGPSRLKQDPPVIHELRVSLEEIYSGCTKRMKISRKRLNPDGRSYRTEDKILTIEIKKGWKEGTKITFPREGDETPTSIPADIVFVIKDKDHPKFKRDGSNIIYTARISLREDWVPAPGPPTSRAPRPVPPVEFPTPSPGTHGPTTSPRRNLQRPHRPGLSSRIPGLFVPFGAWDPHFLTHPIPRTHGLSRGSAQARAPQHLSLAQAGRADSPAGREGGALGLLTGSGRCGWATNPGVPRSESRKSVNLKTA</sequence>
<dbReference type="CDD" id="cd10747">
    <property type="entry name" value="DnaJ_C"/>
    <property type="match status" value="1"/>
</dbReference>
<name>A0AB34HKS3_ESCRO</name>
<feature type="compositionally biased region" description="Pro residues" evidence="2">
    <location>
        <begin position="265"/>
        <end position="286"/>
    </location>
</feature>
<feature type="region of interest" description="Disordered" evidence="2">
    <location>
        <begin position="261"/>
        <end position="311"/>
    </location>
</feature>
<organism evidence="4 5">
    <name type="scientific">Eschrichtius robustus</name>
    <name type="common">California gray whale</name>
    <name type="synonym">Eschrichtius gibbosus</name>
    <dbReference type="NCBI Taxonomy" id="9764"/>
    <lineage>
        <taxon>Eukaryota</taxon>
        <taxon>Metazoa</taxon>
        <taxon>Chordata</taxon>
        <taxon>Craniata</taxon>
        <taxon>Vertebrata</taxon>
        <taxon>Euteleostomi</taxon>
        <taxon>Mammalia</taxon>
        <taxon>Eutheria</taxon>
        <taxon>Laurasiatheria</taxon>
        <taxon>Artiodactyla</taxon>
        <taxon>Whippomorpha</taxon>
        <taxon>Cetacea</taxon>
        <taxon>Mysticeti</taxon>
        <taxon>Eschrichtiidae</taxon>
        <taxon>Eschrichtius</taxon>
    </lineage>
</organism>
<dbReference type="Pfam" id="PF01556">
    <property type="entry name" value="DnaJ_C"/>
    <property type="match status" value="1"/>
</dbReference>
<dbReference type="AlphaFoldDB" id="A0AB34HKS3"/>
<dbReference type="Pfam" id="PF00226">
    <property type="entry name" value="DnaJ"/>
    <property type="match status" value="1"/>
</dbReference>
<dbReference type="Proteomes" id="UP001159641">
    <property type="component" value="Unassembled WGS sequence"/>
</dbReference>
<evidence type="ECO:0000259" key="3">
    <source>
        <dbReference type="PROSITE" id="PS50076"/>
    </source>
</evidence>
<evidence type="ECO:0000256" key="2">
    <source>
        <dbReference type="SAM" id="MobiDB-lite"/>
    </source>
</evidence>
<dbReference type="FunFam" id="1.10.287.110:FF:000005">
    <property type="entry name" value="DnaJ (Hsp40) homolog, subfamily B, member 4"/>
    <property type="match status" value="1"/>
</dbReference>
<dbReference type="InterPro" id="IPR051339">
    <property type="entry name" value="DnaJ_subfamily_B"/>
</dbReference>
<dbReference type="EMBL" id="JAIQCJ010000966">
    <property type="protein sequence ID" value="KAJ8793472.1"/>
    <property type="molecule type" value="Genomic_DNA"/>
</dbReference>
<reference evidence="4 5" key="1">
    <citation type="submission" date="2022-11" db="EMBL/GenBank/DDBJ databases">
        <title>Whole genome sequence of Eschrichtius robustus ER-17-0199.</title>
        <authorList>
            <person name="Bruniche-Olsen A."/>
            <person name="Black A.N."/>
            <person name="Fields C.J."/>
            <person name="Walden K."/>
            <person name="Dewoody J.A."/>
        </authorList>
    </citation>
    <scope>NUCLEOTIDE SEQUENCE [LARGE SCALE GENOMIC DNA]</scope>
    <source>
        <strain evidence="4">ER-17-0199</strain>
        <tissue evidence="4">Blubber</tissue>
    </source>
</reference>
<evidence type="ECO:0000313" key="5">
    <source>
        <dbReference type="Proteomes" id="UP001159641"/>
    </source>
</evidence>
<comment type="caution">
    <text evidence="4">The sequence shown here is derived from an EMBL/GenBank/DDBJ whole genome shotgun (WGS) entry which is preliminary data.</text>
</comment>
<dbReference type="GO" id="GO:0051087">
    <property type="term" value="F:protein-folding chaperone binding"/>
    <property type="evidence" value="ECO:0007669"/>
    <property type="project" value="TreeGrafter"/>
</dbReference>
<evidence type="ECO:0000313" key="4">
    <source>
        <dbReference type="EMBL" id="KAJ8793472.1"/>
    </source>
</evidence>
<feature type="domain" description="J" evidence="3">
    <location>
        <begin position="4"/>
        <end position="68"/>
    </location>
</feature>
<dbReference type="GO" id="GO:0000122">
    <property type="term" value="P:negative regulation of transcription by RNA polymerase II"/>
    <property type="evidence" value="ECO:0007669"/>
    <property type="project" value="TreeGrafter"/>
</dbReference>
<dbReference type="InterPro" id="IPR008971">
    <property type="entry name" value="HSP40/DnaJ_pept-bd"/>
</dbReference>
<dbReference type="InterPro" id="IPR002939">
    <property type="entry name" value="DnaJ_C"/>
</dbReference>
<dbReference type="InterPro" id="IPR001623">
    <property type="entry name" value="DnaJ_domain"/>
</dbReference>
<dbReference type="PROSITE" id="PS50076">
    <property type="entry name" value="DNAJ_2"/>
    <property type="match status" value="1"/>
</dbReference>
<dbReference type="SUPFAM" id="SSF49493">
    <property type="entry name" value="HSP40/DnaJ peptide-binding domain"/>
    <property type="match status" value="1"/>
</dbReference>
<keyword evidence="5" id="KW-1185">Reference proteome</keyword>
<proteinExistence type="predicted"/>